<name>K9N395_ADICA</name>
<dbReference type="InterPro" id="IPR001351">
    <property type="entry name" value="Ribosomal_uS3_C"/>
</dbReference>
<keyword evidence="5" id="KW-0687">Ribonucleoprotein</keyword>
<dbReference type="EMBL" id="JQ683398">
    <property type="protein sequence ID" value="AFY12648.1"/>
    <property type="molecule type" value="Genomic_DNA"/>
</dbReference>
<organism evidence="10">
    <name type="scientific">Adiantum capillus-veneris</name>
    <name type="common">Maidenhair fern</name>
    <dbReference type="NCBI Taxonomy" id="13818"/>
    <lineage>
        <taxon>Eukaryota</taxon>
        <taxon>Viridiplantae</taxon>
        <taxon>Streptophyta</taxon>
        <taxon>Embryophyta</taxon>
        <taxon>Tracheophyta</taxon>
        <taxon>Polypodiopsida</taxon>
        <taxon>Polypodiidae</taxon>
        <taxon>Polypodiales</taxon>
        <taxon>Pteridineae</taxon>
        <taxon>Pteridaceae</taxon>
        <taxon>Vittarioideae</taxon>
        <taxon>Adiantum</taxon>
    </lineage>
</organism>
<reference evidence="10" key="1">
    <citation type="submission" date="2012-02" db="EMBL/GenBank/DDBJ databases">
        <title>Evidence of the second rps3 intron emergence in ferns and the evolutionary conservation of the rps19-rps3-rpl16 gene cluster of Adiantum capillus veneris.</title>
        <authorList>
            <person name="Regina T.M.R."/>
            <person name="Quagliariello C."/>
        </authorList>
    </citation>
    <scope>NUCLEOTIDE SEQUENCE</scope>
    <source>
        <tissue evidence="10">Leaf</tissue>
    </source>
</reference>
<gene>
    <name evidence="10" type="primary">rps3</name>
</gene>
<dbReference type="GO" id="GO:0003735">
    <property type="term" value="F:structural constituent of ribosome"/>
    <property type="evidence" value="ECO:0007669"/>
    <property type="project" value="InterPro"/>
</dbReference>
<evidence type="ECO:0000256" key="2">
    <source>
        <dbReference type="ARBA" id="ARBA00010761"/>
    </source>
</evidence>
<evidence type="ECO:0000256" key="4">
    <source>
        <dbReference type="ARBA" id="ARBA00023128"/>
    </source>
</evidence>
<reference evidence="10" key="2">
    <citation type="journal article" date="2016" name="Curr. Genet.">
        <title>The evolutionary conservation of rps3 introns and rps19-rps3-rpl16 gene cluster in Adiantum capillus-veneris mitochondria.</title>
        <authorList>
            <person name="Bonavita S."/>
            <person name="Regina T.M."/>
        </authorList>
    </citation>
    <scope>NUCLEOTIDE SEQUENCE</scope>
    <source>
        <tissue evidence="10">Leaf</tissue>
    </source>
</reference>
<accession>K9N395</accession>
<evidence type="ECO:0000256" key="7">
    <source>
        <dbReference type="ARBA" id="ARBA00035414"/>
    </source>
</evidence>
<dbReference type="Pfam" id="PF00189">
    <property type="entry name" value="Ribosomal_S3_C"/>
    <property type="match status" value="1"/>
</dbReference>
<dbReference type="AlphaFoldDB" id="K9N395"/>
<evidence type="ECO:0000256" key="8">
    <source>
        <dbReference type="SAM" id="MobiDB-lite"/>
    </source>
</evidence>
<evidence type="ECO:0000256" key="1">
    <source>
        <dbReference type="ARBA" id="ARBA00004173"/>
    </source>
</evidence>
<dbReference type="InterPro" id="IPR009019">
    <property type="entry name" value="KH_sf_prok-type"/>
</dbReference>
<sequence>MAQKVNPISVRLNSNYHSDSSWFSDHCYGKLLYQDVDFRYFFYSIFPRIFSKEENKKTKEEREKTKGKKRKTEGRNRKVDLRLGRCIIHHFPKRTFIHVFFFLVQRRPPLFFGRRHRRRRQSRLTDRKAIRKRKKRKGLLKENYERPPKSKTSVGHLLRLWPCNTFLRMKNQIHSDPTMVNIIDNNLLFFSSSLLSFFYGKDVARRSAWGKFAKRKLCRYIGNALCKKAKNLCCQSKSKSKSKFNRDAQCECTKPKKKDICNSYSYSSLGKDARRRLYIANARFRETKKVCSYCCWKRIKPWWPEMQIFLSSETSTNILIKPVKADFSYQSASLIAQEILWGLKKKKSFVQICTSIFRWIENCECVKGIRICCSGRLNGALIAQTECMKSGSTSLHVFSDYISYARTETFTRYGILGVKVWISYSKHVSKNKKRFNSDAVSKTYKVSEMPKGQM</sequence>
<protein>
    <recommendedName>
        <fullName evidence="6">Small ribosomal subunit protein uS3m</fullName>
    </recommendedName>
    <alternativeName>
        <fullName evidence="7">Ribosomal protein S3, mitochondrial</fullName>
    </alternativeName>
</protein>
<dbReference type="GO" id="GO:1990904">
    <property type="term" value="C:ribonucleoprotein complex"/>
    <property type="evidence" value="ECO:0007669"/>
    <property type="project" value="UniProtKB-KW"/>
</dbReference>
<dbReference type="PANTHER" id="PTHR35928">
    <property type="entry name" value="RIBOSOMAL PROTEIN S3, MITOCHONDRIAL"/>
    <property type="match status" value="1"/>
</dbReference>
<evidence type="ECO:0000259" key="9">
    <source>
        <dbReference type="Pfam" id="PF00189"/>
    </source>
</evidence>
<dbReference type="PANTHER" id="PTHR35928:SF2">
    <property type="entry name" value="SMALL RIBOSOMAL SUBUNIT PROTEIN US3M"/>
    <property type="match status" value="1"/>
</dbReference>
<dbReference type="InterPro" id="IPR036419">
    <property type="entry name" value="Ribosomal_S3_C_sf"/>
</dbReference>
<comment type="subcellular location">
    <subcellularLocation>
        <location evidence="1">Mitochondrion</location>
    </subcellularLocation>
</comment>
<comment type="similarity">
    <text evidence="2">Belongs to the universal ribosomal protein uS3 family.</text>
</comment>
<feature type="region of interest" description="Disordered" evidence="8">
    <location>
        <begin position="56"/>
        <end position="75"/>
    </location>
</feature>
<evidence type="ECO:0000256" key="5">
    <source>
        <dbReference type="ARBA" id="ARBA00023274"/>
    </source>
</evidence>
<evidence type="ECO:0000313" key="10">
    <source>
        <dbReference type="EMBL" id="AFY12648.1"/>
    </source>
</evidence>
<geneLocation type="mitochondrion" evidence="10"/>
<evidence type="ECO:0000256" key="3">
    <source>
        <dbReference type="ARBA" id="ARBA00022980"/>
    </source>
</evidence>
<dbReference type="Gene3D" id="3.30.1140.32">
    <property type="entry name" value="Ribosomal protein S3, C-terminal domain"/>
    <property type="match status" value="1"/>
</dbReference>
<keyword evidence="4 10" id="KW-0496">Mitochondrion</keyword>
<proteinExistence type="inferred from homology"/>
<keyword evidence="3 10" id="KW-0689">Ribosomal protein</keyword>
<dbReference type="GO" id="GO:0005840">
    <property type="term" value="C:ribosome"/>
    <property type="evidence" value="ECO:0007669"/>
    <property type="project" value="UniProtKB-KW"/>
</dbReference>
<dbReference type="SUPFAM" id="SSF54821">
    <property type="entry name" value="Ribosomal protein S3 C-terminal domain"/>
    <property type="match status" value="1"/>
</dbReference>
<dbReference type="InterPro" id="IPR044954">
    <property type="entry name" value="Ribosomal_uS3m_plant"/>
</dbReference>
<dbReference type="SUPFAM" id="SSF54814">
    <property type="entry name" value="Prokaryotic type KH domain (KH-domain type II)"/>
    <property type="match status" value="1"/>
</dbReference>
<dbReference type="GO" id="GO:0003723">
    <property type="term" value="F:RNA binding"/>
    <property type="evidence" value="ECO:0007669"/>
    <property type="project" value="InterPro"/>
</dbReference>
<feature type="domain" description="Small ribosomal subunit protein uS3 C-terminal" evidence="9">
    <location>
        <begin position="342"/>
        <end position="422"/>
    </location>
</feature>
<dbReference type="GO" id="GO:0005739">
    <property type="term" value="C:mitochondrion"/>
    <property type="evidence" value="ECO:0007669"/>
    <property type="project" value="UniProtKB-SubCell"/>
</dbReference>
<evidence type="ECO:0000256" key="6">
    <source>
        <dbReference type="ARBA" id="ARBA00035157"/>
    </source>
</evidence>
<dbReference type="GO" id="GO:0006412">
    <property type="term" value="P:translation"/>
    <property type="evidence" value="ECO:0007669"/>
    <property type="project" value="InterPro"/>
</dbReference>